<dbReference type="InterPro" id="IPR016181">
    <property type="entry name" value="Acyl_CoA_acyltransferase"/>
</dbReference>
<dbReference type="Gene3D" id="3.40.630.30">
    <property type="match status" value="1"/>
</dbReference>
<keyword evidence="2" id="KW-0808">Transferase</keyword>
<dbReference type="PROSITE" id="PS51186">
    <property type="entry name" value="GNAT"/>
    <property type="match status" value="1"/>
</dbReference>
<proteinExistence type="predicted"/>
<feature type="domain" description="N-acetyltransferase" evidence="1">
    <location>
        <begin position="7"/>
        <end position="168"/>
    </location>
</feature>
<accession>A0A7X3FCK0</accession>
<dbReference type="SUPFAM" id="SSF55729">
    <property type="entry name" value="Acyl-CoA N-acyltransferases (Nat)"/>
    <property type="match status" value="1"/>
</dbReference>
<dbReference type="PANTHER" id="PTHR43415:SF3">
    <property type="entry name" value="GNAT-FAMILY ACETYLTRANSFERASE"/>
    <property type="match status" value="1"/>
</dbReference>
<organism evidence="2 3">
    <name type="scientific">Staphylococcus aureus</name>
    <dbReference type="NCBI Taxonomy" id="1280"/>
    <lineage>
        <taxon>Bacteria</taxon>
        <taxon>Bacillati</taxon>
        <taxon>Bacillota</taxon>
        <taxon>Bacilli</taxon>
        <taxon>Bacillales</taxon>
        <taxon>Staphylococcaceae</taxon>
        <taxon>Staphylococcus</taxon>
    </lineage>
</organism>
<protein>
    <submittedName>
        <fullName evidence="2">GNAT family N-acetyltransferase</fullName>
    </submittedName>
</protein>
<evidence type="ECO:0000259" key="1">
    <source>
        <dbReference type="PROSITE" id="PS51186"/>
    </source>
</evidence>
<dbReference type="EMBL" id="WPTS01000036">
    <property type="protein sequence ID" value="MVK35804.1"/>
    <property type="molecule type" value="Genomic_DNA"/>
</dbReference>
<dbReference type="GO" id="GO:0016747">
    <property type="term" value="F:acyltransferase activity, transferring groups other than amino-acyl groups"/>
    <property type="evidence" value="ECO:0007669"/>
    <property type="project" value="InterPro"/>
</dbReference>
<comment type="caution">
    <text evidence="2">The sequence shown here is derived from an EMBL/GenBank/DDBJ whole genome shotgun (WGS) entry which is preliminary data.</text>
</comment>
<name>A0A7X3FCK0_STAAU</name>
<sequence length="178" mass="20960">MFENEKLYLRKVEESDIDLYHSWRNNIDVMKTTSPFLDVYTLEDTKNFFENVILNSQNSHGYIIVDKSREISIGIISLVNIDFKNRNCEMIIDIGNKDYWGGGYGKSSTSLMLSYAFNELNMHKVYLKVFSFNDKAINLYKKLGFEEEGCNREAIYRNGFYQDIINMSLLENEYKEIN</sequence>
<dbReference type="Pfam" id="PF13302">
    <property type="entry name" value="Acetyltransf_3"/>
    <property type="match status" value="1"/>
</dbReference>
<dbReference type="PANTHER" id="PTHR43415">
    <property type="entry name" value="SPERMIDINE N(1)-ACETYLTRANSFERASE"/>
    <property type="match status" value="1"/>
</dbReference>
<dbReference type="Proteomes" id="UP000471199">
    <property type="component" value="Unassembled WGS sequence"/>
</dbReference>
<reference evidence="2 3" key="1">
    <citation type="submission" date="2019-11" db="EMBL/GenBank/DDBJ databases">
        <title>Implementation of targeted gown and glove precautions to prevent Staphylococcus aureus acquisition in community-based nursing homes.</title>
        <authorList>
            <person name="Stine O.C."/>
        </authorList>
    </citation>
    <scope>NUCLEOTIDE SEQUENCE [LARGE SCALE GENOMIC DNA]</scope>
    <source>
        <strain evidence="2 3">S_2062.LAUP.DI</strain>
    </source>
</reference>
<dbReference type="InterPro" id="IPR000182">
    <property type="entry name" value="GNAT_dom"/>
</dbReference>
<dbReference type="AlphaFoldDB" id="A0A7X3FCK0"/>
<evidence type="ECO:0000313" key="3">
    <source>
        <dbReference type="Proteomes" id="UP000471199"/>
    </source>
</evidence>
<evidence type="ECO:0000313" key="2">
    <source>
        <dbReference type="EMBL" id="MVK35804.1"/>
    </source>
</evidence>
<gene>
    <name evidence="2" type="ORF">GO814_11710</name>
</gene>